<dbReference type="PROSITE" id="PS51257">
    <property type="entry name" value="PROKAR_LIPOPROTEIN"/>
    <property type="match status" value="1"/>
</dbReference>
<name>A0A3G3IEW6_9ARCH</name>
<keyword evidence="1" id="KW-0812">Transmembrane</keyword>
<feature type="transmembrane region" description="Helical" evidence="1">
    <location>
        <begin position="144"/>
        <end position="165"/>
    </location>
</feature>
<feature type="transmembrane region" description="Helical" evidence="1">
    <location>
        <begin position="12"/>
        <end position="37"/>
    </location>
</feature>
<dbReference type="RefSeq" id="WP_015504055.1">
    <property type="nucleotide sequence ID" value="NZ_CAYARO010000003.1"/>
</dbReference>
<feature type="transmembrane region" description="Helical" evidence="1">
    <location>
        <begin position="57"/>
        <end position="78"/>
    </location>
</feature>
<dbReference type="AlphaFoldDB" id="A0A3G3IEW6"/>
<evidence type="ECO:0008006" key="4">
    <source>
        <dbReference type="Google" id="ProtNLM"/>
    </source>
</evidence>
<organism evidence="2 3">
    <name type="scientific">Methanomethylophilus alvi</name>
    <dbReference type="NCBI Taxonomy" id="1291540"/>
    <lineage>
        <taxon>Archaea</taxon>
        <taxon>Methanobacteriati</taxon>
        <taxon>Thermoplasmatota</taxon>
        <taxon>Thermoplasmata</taxon>
        <taxon>Methanomassiliicoccales</taxon>
        <taxon>Methanomethylophilaceae</taxon>
        <taxon>Methanomethylophilus</taxon>
    </lineage>
</organism>
<dbReference type="Proteomes" id="UP000273278">
    <property type="component" value="Chromosome"/>
</dbReference>
<evidence type="ECO:0000313" key="2">
    <source>
        <dbReference type="EMBL" id="AYQ54345.1"/>
    </source>
</evidence>
<evidence type="ECO:0000313" key="3">
    <source>
        <dbReference type="Proteomes" id="UP000273278"/>
    </source>
</evidence>
<keyword evidence="1" id="KW-0472">Membrane</keyword>
<protein>
    <recommendedName>
        <fullName evidence="4">DUF998 domain-containing protein</fullName>
    </recommendedName>
</protein>
<reference evidence="2 3" key="1">
    <citation type="submission" date="2016-10" db="EMBL/GenBank/DDBJ databases">
        <title>Complete genome of the TMA-utilizing, human hosted archaeon Methanomethylophilus alvus Gen. nov, sp. nov., strain Mx-05, derived from a pure culture.</title>
        <authorList>
            <person name="Brugere J.-F."/>
            <person name="Ben Hania W."/>
            <person name="Chaudhary P.P."/>
            <person name="Gaci N."/>
            <person name="Borrel G."/>
            <person name="Cao Van Tuat L."/>
            <person name="Fardeau M.-L."/>
            <person name="Harris H.M.B."/>
            <person name="O'Toole P.W."/>
            <person name="Ollivier B."/>
        </authorList>
    </citation>
    <scope>NUCLEOTIDE SEQUENCE [LARGE SCALE GENOMIC DNA]</scope>
    <source>
        <strain evidence="2 3">Mx-05</strain>
    </source>
</reference>
<sequence>MNADAKKHAAAFGWFGVLAVAVFSIIWLACYSVDTSWVWGKNSISDFGISDTDAASFFKYGCAIVGVLLAIFGIGEVVNKKKFGYVFSGIMVVLTGICVIIVGFADLNYKGGDIHHFFAILAAIFAAASAIAWSAQSWKCGREVVAGIPIVLSCVVLACLFAYPFEKFEVIAMVMVLIWYGLYSACTIGYNVKE</sequence>
<dbReference type="InterPro" id="IPR009339">
    <property type="entry name" value="DUF998"/>
</dbReference>
<dbReference type="Pfam" id="PF06197">
    <property type="entry name" value="DUF998"/>
    <property type="match status" value="1"/>
</dbReference>
<keyword evidence="1" id="KW-1133">Transmembrane helix</keyword>
<evidence type="ECO:0000256" key="1">
    <source>
        <dbReference type="SAM" id="Phobius"/>
    </source>
</evidence>
<dbReference type="OMA" id="ENKECAC"/>
<feature type="transmembrane region" description="Helical" evidence="1">
    <location>
        <begin position="117"/>
        <end position="135"/>
    </location>
</feature>
<dbReference type="GeneID" id="41320948"/>
<proteinExistence type="predicted"/>
<feature type="transmembrane region" description="Helical" evidence="1">
    <location>
        <begin position="171"/>
        <end position="192"/>
    </location>
</feature>
<gene>
    <name evidence="2" type="ORF">BKD89_00725</name>
</gene>
<feature type="transmembrane region" description="Helical" evidence="1">
    <location>
        <begin position="85"/>
        <end position="105"/>
    </location>
</feature>
<accession>A0A3G3IEW6</accession>
<dbReference type="EMBL" id="CP017686">
    <property type="protein sequence ID" value="AYQ54345.1"/>
    <property type="molecule type" value="Genomic_DNA"/>
</dbReference>